<dbReference type="PANTHER" id="PTHR31001:SF56">
    <property type="entry name" value="ZN(2)-C6 FUNGAL-TYPE DOMAIN-CONTAINING PROTEIN"/>
    <property type="match status" value="1"/>
</dbReference>
<feature type="region of interest" description="Disordered" evidence="4">
    <location>
        <begin position="831"/>
        <end position="869"/>
    </location>
</feature>
<accession>A0AAV5AEM7</accession>
<dbReference type="GO" id="GO:0005634">
    <property type="term" value="C:nucleus"/>
    <property type="evidence" value="ECO:0007669"/>
    <property type="project" value="UniProtKB-SubCell"/>
</dbReference>
<evidence type="ECO:0000259" key="5">
    <source>
        <dbReference type="Pfam" id="PF04082"/>
    </source>
</evidence>
<feature type="compositionally biased region" description="Polar residues" evidence="4">
    <location>
        <begin position="890"/>
        <end position="904"/>
    </location>
</feature>
<evidence type="ECO:0000256" key="4">
    <source>
        <dbReference type="SAM" id="MobiDB-lite"/>
    </source>
</evidence>
<gene>
    <name evidence="6" type="ORF">Clacol_005401</name>
</gene>
<feature type="domain" description="Xylanolytic transcriptional activator regulatory" evidence="5">
    <location>
        <begin position="336"/>
        <end position="495"/>
    </location>
</feature>
<keyword evidence="3" id="KW-0175">Coiled coil</keyword>
<dbReference type="GO" id="GO:0003677">
    <property type="term" value="F:DNA binding"/>
    <property type="evidence" value="ECO:0007669"/>
    <property type="project" value="InterPro"/>
</dbReference>
<feature type="region of interest" description="Disordered" evidence="4">
    <location>
        <begin position="768"/>
        <end position="809"/>
    </location>
</feature>
<evidence type="ECO:0000256" key="3">
    <source>
        <dbReference type="SAM" id="Coils"/>
    </source>
</evidence>
<evidence type="ECO:0000256" key="1">
    <source>
        <dbReference type="ARBA" id="ARBA00004123"/>
    </source>
</evidence>
<feature type="compositionally biased region" description="Polar residues" evidence="4">
    <location>
        <begin position="835"/>
        <end position="853"/>
    </location>
</feature>
<feature type="region of interest" description="Disordered" evidence="4">
    <location>
        <begin position="180"/>
        <end position="219"/>
    </location>
</feature>
<dbReference type="GO" id="GO:0008270">
    <property type="term" value="F:zinc ion binding"/>
    <property type="evidence" value="ECO:0007669"/>
    <property type="project" value="InterPro"/>
</dbReference>
<dbReference type="EMBL" id="BPWL01000006">
    <property type="protein sequence ID" value="GJJ11169.1"/>
    <property type="molecule type" value="Genomic_DNA"/>
</dbReference>
<feature type="compositionally biased region" description="Polar residues" evidence="4">
    <location>
        <begin position="769"/>
        <end position="799"/>
    </location>
</feature>
<dbReference type="Proteomes" id="UP001050691">
    <property type="component" value="Unassembled WGS sequence"/>
</dbReference>
<organism evidence="6 7">
    <name type="scientific">Clathrus columnatus</name>
    <dbReference type="NCBI Taxonomy" id="1419009"/>
    <lineage>
        <taxon>Eukaryota</taxon>
        <taxon>Fungi</taxon>
        <taxon>Dikarya</taxon>
        <taxon>Basidiomycota</taxon>
        <taxon>Agaricomycotina</taxon>
        <taxon>Agaricomycetes</taxon>
        <taxon>Phallomycetidae</taxon>
        <taxon>Phallales</taxon>
        <taxon>Clathraceae</taxon>
        <taxon>Clathrus</taxon>
    </lineage>
</organism>
<feature type="compositionally biased region" description="Polar residues" evidence="4">
    <location>
        <begin position="196"/>
        <end position="219"/>
    </location>
</feature>
<feature type="compositionally biased region" description="Polar residues" evidence="4">
    <location>
        <begin position="133"/>
        <end position="146"/>
    </location>
</feature>
<evidence type="ECO:0000313" key="6">
    <source>
        <dbReference type="EMBL" id="GJJ11169.1"/>
    </source>
</evidence>
<dbReference type="AlphaFoldDB" id="A0AAV5AEM7"/>
<comment type="subcellular location">
    <subcellularLocation>
        <location evidence="1">Nucleus</location>
    </subcellularLocation>
</comment>
<protein>
    <recommendedName>
        <fullName evidence="5">Xylanolytic transcriptional activator regulatory domain-containing protein</fullName>
    </recommendedName>
</protein>
<comment type="caution">
    <text evidence="6">The sequence shown here is derived from an EMBL/GenBank/DDBJ whole genome shotgun (WGS) entry which is preliminary data.</text>
</comment>
<name>A0AAV5AEM7_9AGAM</name>
<dbReference type="PANTHER" id="PTHR31001">
    <property type="entry name" value="UNCHARACTERIZED TRANSCRIPTIONAL REGULATORY PROTEIN"/>
    <property type="match status" value="1"/>
</dbReference>
<keyword evidence="7" id="KW-1185">Reference proteome</keyword>
<keyword evidence="2" id="KW-0539">Nucleus</keyword>
<dbReference type="CDD" id="cd12148">
    <property type="entry name" value="fungal_TF_MHR"/>
    <property type="match status" value="1"/>
</dbReference>
<evidence type="ECO:0000313" key="7">
    <source>
        <dbReference type="Proteomes" id="UP001050691"/>
    </source>
</evidence>
<sequence length="1254" mass="138556">MTDEDVKLYVQNVSIIMLLLTGLTLVRSGPSSQVANSAPQSRRAGLETKAISPQYRQSVTLQTQTQILEYQNHITTLKRRVRALENALQGAHAKLSDDTHPLLRFGVDVDSDQSHAWKKEDYLNMDGGEDETQGQVLGSQDSNEAQDQPKDEEADNNIVKAFGSLSIKEDGRSTYHAQNAGAWNDEDIVPDVPSDATHSTDINESQDGIPTSTPDEATEPISLSSILTPDILYASRMFPMGAIDDANISSEILLRIESYLPVREEAVRLVDNYYAKSSWLYDPVSRSHFMSAIFDTIYPLHSIENPPQQIGSWSSTQPQSPPYYDPDLSALRPDTYLKRPPLSYSLTLAMFYIVLAIGTHLDLDQQCGSPCTNIYYHLARAAVASDWAGNIKSVPKPGNGSTIRMGGNIHSGTGMSACLLEPGLDIIRILLLMCFYLHMSDGRMGYSASWALMGLVTKLASGIGLHRDPSKWSLDPVESRLRQEVFWELYTYDSWQERNFRSSIPSGRPPSFLRMGIDLERPYEQLLKKFRHRSRAEDGQDENSFTLDKENVLNIFKAWKHHFCFMKLGPTVEQAWGALLDRVLRKNLENTPVLLKLPPESEILPASKTSEMSGVFETCQREPHQQPSLFPQFSQLRTQPNVSSSSNPKIISGEESQLQSSISLNLDLPTTTSLTMQRYTLLFMTHIGVPALFTRISTPTAPAQVFSSVTCLGGLVVRSPNLSFASSALVHIEVACDLFKRVKDSNRATRTLPTMIKLRDKARLVLKAHQTQPAQRSQDLNNDNGKRTASSDPNTQEQSKGPGFADIPVPLDEEEKNELLALVGQTRLVDLRTNGPGTKSYPHSSSNIQSTPSRHYHDPYSSPMSGSHSTALPRLPASHIAFSSVPASEPLSTPPSINVSVSSPRPTPIPADTFVSMSTDPEYAPGNGVIGVPVGAAEFDIEFRGQPMMSFGDIDQSQSPFEAQFVDPFLLFRQLGLDLTPPNTSDGDNMKMSLYADTDSPGALLKDRIEPYWQLGYDPTQFQADVLPGNAFLDTEALQAQQTDFTASMNIDIIQHQDTDTAFENFIAQAMKEYTSKPEFGSASGTLDSNIYVNSSFGISQGPNANLPNDSLGSKSWNPTFGMSEAGLQNIPILNEGQLHFQRNEQSESPYLWSTGEQIPSTHPSQSPFATSIPIPTESSSDGVGNDTITVGNIIEFVSLNRETRIRPRGPQEFFELCEYNANSVNFFCDVEAPGLGSAFLMCQNIAIRDYVKK</sequence>
<dbReference type="InterPro" id="IPR007219">
    <property type="entry name" value="XnlR_reg_dom"/>
</dbReference>
<feature type="region of interest" description="Disordered" evidence="4">
    <location>
        <begin position="124"/>
        <end position="156"/>
    </location>
</feature>
<proteinExistence type="predicted"/>
<dbReference type="InterPro" id="IPR050613">
    <property type="entry name" value="Sec_Metabolite_Reg"/>
</dbReference>
<evidence type="ECO:0000256" key="2">
    <source>
        <dbReference type="ARBA" id="ARBA00023242"/>
    </source>
</evidence>
<dbReference type="Pfam" id="PF04082">
    <property type="entry name" value="Fungal_trans"/>
    <property type="match status" value="1"/>
</dbReference>
<feature type="region of interest" description="Disordered" evidence="4">
    <location>
        <begin position="886"/>
        <end position="905"/>
    </location>
</feature>
<feature type="coiled-coil region" evidence="3">
    <location>
        <begin position="67"/>
        <end position="94"/>
    </location>
</feature>
<dbReference type="GO" id="GO:0006351">
    <property type="term" value="P:DNA-templated transcription"/>
    <property type="evidence" value="ECO:0007669"/>
    <property type="project" value="InterPro"/>
</dbReference>
<reference evidence="6" key="1">
    <citation type="submission" date="2021-10" db="EMBL/GenBank/DDBJ databases">
        <title>De novo Genome Assembly of Clathrus columnatus (Basidiomycota, Fungi) Using Illumina and Nanopore Sequence Data.</title>
        <authorList>
            <person name="Ogiso-Tanaka E."/>
            <person name="Itagaki H."/>
            <person name="Hosoya T."/>
            <person name="Hosaka K."/>
        </authorList>
    </citation>
    <scope>NUCLEOTIDE SEQUENCE</scope>
    <source>
        <strain evidence="6">MO-923</strain>
    </source>
</reference>